<reference evidence="1" key="1">
    <citation type="submission" date="2022-10" db="EMBL/GenBank/DDBJ databases">
        <title>Culturing micro-colonial fungi from biological soil crusts in the Mojave desert and describing Neophaeococcomyces mojavensis, and introducing the new genera and species Taxawa tesnikishii.</title>
        <authorList>
            <person name="Kurbessoian T."/>
            <person name="Stajich J.E."/>
        </authorList>
    </citation>
    <scope>NUCLEOTIDE SEQUENCE</scope>
    <source>
        <strain evidence="1">JES_115</strain>
    </source>
</reference>
<protein>
    <submittedName>
        <fullName evidence="1">Uncharacterized protein</fullName>
    </submittedName>
</protein>
<sequence>MWSGLFMLLTLSMIMAIASFLAGMLPLSLALSQRQLRFTSALGTGVLVGTSLIVIIPEGIETLYSAGTTGHTHTKRNRVLLEASTHRVAPIDDSRTLELNNIPPSHAHTLTSREAASPLDKSDNAHPAEKSHDHKADDHNAPKPTPPSPHAYVGLSLITGFILMHLISTLPTLLSARTTPKPLHISLDRLSRGPHDASSPPLSSPRPSIDTAHPPATTIGLVIHAAADGIALGASTSTSTSESTKLGLVVFVALMIHKAPAAFGLTSVLLKQGFSKRTARMHLVVFSLAAPVGALVTYVAMHAMQESLGGHSHGGGVGSEQADGYRHVYGGSNGYVEAASYEQQGHRGVTLSETAVAVAGMLLPLLTQVGHAH</sequence>
<gene>
    <name evidence="1" type="ORF">H2199_006467</name>
</gene>
<evidence type="ECO:0000313" key="1">
    <source>
        <dbReference type="EMBL" id="KAJ9639434.1"/>
    </source>
</evidence>
<comment type="caution">
    <text evidence="1">The sequence shown here is derived from an EMBL/GenBank/DDBJ whole genome shotgun (WGS) entry which is preliminary data.</text>
</comment>
<dbReference type="EMBL" id="JAPDRP010000019">
    <property type="protein sequence ID" value="KAJ9639434.1"/>
    <property type="molecule type" value="Genomic_DNA"/>
</dbReference>
<evidence type="ECO:0000313" key="2">
    <source>
        <dbReference type="Proteomes" id="UP001172680"/>
    </source>
</evidence>
<organism evidence="1 2">
    <name type="scientific">Coniosporium tulheliwenetii</name>
    <dbReference type="NCBI Taxonomy" id="3383036"/>
    <lineage>
        <taxon>Eukaryota</taxon>
        <taxon>Fungi</taxon>
        <taxon>Dikarya</taxon>
        <taxon>Ascomycota</taxon>
        <taxon>Pezizomycotina</taxon>
        <taxon>Dothideomycetes</taxon>
        <taxon>Dothideomycetes incertae sedis</taxon>
        <taxon>Coniosporium</taxon>
    </lineage>
</organism>
<accession>A0ACC2YVK1</accession>
<dbReference type="Proteomes" id="UP001172680">
    <property type="component" value="Unassembled WGS sequence"/>
</dbReference>
<name>A0ACC2YVK1_9PEZI</name>
<keyword evidence="2" id="KW-1185">Reference proteome</keyword>
<proteinExistence type="predicted"/>